<accession>A0A480AVX6</accession>
<evidence type="ECO:0000256" key="9">
    <source>
        <dbReference type="ARBA" id="ARBA00045885"/>
    </source>
</evidence>
<dbReference type="Proteomes" id="UP000301751">
    <property type="component" value="Unassembled WGS sequence"/>
</dbReference>
<sequence length="696" mass="77392">MNAHPPLPLQPATMPKRRPITVEDLWAMERLGTPSLSPDGAQAVLPVTHYSMDDNKASSALWLLSTLGGQPRQLTQCGDKDGAPQFSPRGDCVGFTARREQQGHKDETPQFYLIPADGGEARRVGEVATGVEAFRWCPDGEHIVFISWVWPELKGAKAQAKALKDFKARKTTGIATSEGLYRYWDHFVPEGRVPHLHRMDIHTGKVQDLFEGTAYSLDWCDPDANSFDISPDGKRIVFAFDPNPEKRTDGRFALAEMDIKRRRVEVVAQDVGWDFGAPRYSPDGERIAFLASHQALRHTMPRQLAVVVPGQPVEVVSAEWDHEVAAPLLWEDDGTAVLLQAEQEGQRHLWRFDLADRRAEVLVRGGTVQGFDKAAGTVVTVADAADHPAQCHALLPGAAPRRIERFNDGVMARLQLGNHEAIRITGAQGDPVQVWLFYPPGFDEKKTYPLLQVIHGGPHTVVGDNWHYRWNNPLFAAGSGKKGDAGHVVAVVNYHGSSSFGHGFLDSITGRWGQLELQDVEAATTELLKRPYIDPARVYATGGSYGGYMVAWMNGHVPAGRYAAYVCHAGCFDWTAMFADDAWAWHAKELGGWYWDDMARVHAQSPHAFAATMHTPTLVIHGALDYRVPDAQGLAYYNTLKARGVPSRLLWYPDENHWILKPQNSRLWYDEFFSWLRAHPAPAAGKPAKPEKARKA</sequence>
<keyword evidence="2" id="KW-0645">Protease</keyword>
<dbReference type="InterPro" id="IPR011042">
    <property type="entry name" value="6-blade_b-propeller_TolB-like"/>
</dbReference>
<evidence type="ECO:0000256" key="5">
    <source>
        <dbReference type="ARBA" id="ARBA00022825"/>
    </source>
</evidence>
<evidence type="ECO:0000313" key="12">
    <source>
        <dbReference type="Proteomes" id="UP000301751"/>
    </source>
</evidence>
<evidence type="ECO:0000256" key="8">
    <source>
        <dbReference type="ARBA" id="ARBA00032596"/>
    </source>
</evidence>
<keyword evidence="6" id="KW-0007">Acetylation</keyword>
<comment type="function">
    <text evidence="9">This enzyme catalyzes the hydrolysis of the N-terminal peptide bond of an N-acetylated peptide to generate an N-acetylated amino acid and a peptide with a free N-terminus. It preferentially cleaves off Ac-Ala, Ac-Met and Ac-Ser. Also, involved in the degradation of oxidized and glycated proteins.</text>
</comment>
<feature type="domain" description="Peptidase S9 prolyl oligopeptidase catalytic" evidence="10">
    <location>
        <begin position="466"/>
        <end position="678"/>
    </location>
</feature>
<dbReference type="PANTHER" id="PTHR42776:SF13">
    <property type="entry name" value="DIPEPTIDYL-PEPTIDASE 5"/>
    <property type="match status" value="1"/>
</dbReference>
<dbReference type="InterPro" id="IPR011659">
    <property type="entry name" value="WD40"/>
</dbReference>
<evidence type="ECO:0000256" key="1">
    <source>
        <dbReference type="ARBA" id="ARBA00010040"/>
    </source>
</evidence>
<evidence type="ECO:0000256" key="3">
    <source>
        <dbReference type="ARBA" id="ARBA00022729"/>
    </source>
</evidence>
<dbReference type="Gene3D" id="3.40.50.1820">
    <property type="entry name" value="alpha/beta hydrolase"/>
    <property type="match status" value="1"/>
</dbReference>
<proteinExistence type="inferred from homology"/>
<evidence type="ECO:0000256" key="6">
    <source>
        <dbReference type="ARBA" id="ARBA00022990"/>
    </source>
</evidence>
<dbReference type="PROSITE" id="PS00708">
    <property type="entry name" value="PRO_ENDOPEP_SER"/>
    <property type="match status" value="1"/>
</dbReference>
<dbReference type="SUPFAM" id="SSF53474">
    <property type="entry name" value="alpha/beta-Hydrolases"/>
    <property type="match status" value="1"/>
</dbReference>
<comment type="similarity">
    <text evidence="1">Belongs to the peptidase S9C family.</text>
</comment>
<protein>
    <recommendedName>
        <fullName evidence="8">Acyl-peptide hydrolase</fullName>
    </recommendedName>
    <alternativeName>
        <fullName evidence="7">Acylaminoacyl-peptidase</fullName>
    </alternativeName>
</protein>
<evidence type="ECO:0000256" key="2">
    <source>
        <dbReference type="ARBA" id="ARBA00022670"/>
    </source>
</evidence>
<dbReference type="AlphaFoldDB" id="A0A480AVX6"/>
<dbReference type="InterPro" id="IPR001375">
    <property type="entry name" value="Peptidase_S9_cat"/>
</dbReference>
<dbReference type="InterPro" id="IPR002471">
    <property type="entry name" value="Pept_S9_AS"/>
</dbReference>
<keyword evidence="5" id="KW-0720">Serine protease</keyword>
<evidence type="ECO:0000256" key="7">
    <source>
        <dbReference type="ARBA" id="ARBA00032284"/>
    </source>
</evidence>
<dbReference type="Pfam" id="PF07676">
    <property type="entry name" value="PD40"/>
    <property type="match status" value="2"/>
</dbReference>
<dbReference type="SUPFAM" id="SSF82171">
    <property type="entry name" value="DPP6 N-terminal domain-like"/>
    <property type="match status" value="1"/>
</dbReference>
<reference evidence="12" key="1">
    <citation type="submission" date="2019-03" db="EMBL/GenBank/DDBJ databases">
        <title>Aquabacterium pictum sp.nov., the first bacteriochlorophyll a-containing freshwater bacterium in the genus Aquabacterium of the class Betaproteobacteria.</title>
        <authorList>
            <person name="Hirose S."/>
            <person name="Tank M."/>
            <person name="Hara E."/>
            <person name="Tamaki H."/>
            <person name="Takaichi S."/>
            <person name="Haruta S."/>
            <person name="Hanada S."/>
        </authorList>
    </citation>
    <scope>NUCLEOTIDE SEQUENCE [LARGE SCALE GENOMIC DNA]</scope>
    <source>
        <strain evidence="12">W35</strain>
    </source>
</reference>
<evidence type="ECO:0000256" key="4">
    <source>
        <dbReference type="ARBA" id="ARBA00022801"/>
    </source>
</evidence>
<dbReference type="InterPro" id="IPR029058">
    <property type="entry name" value="AB_hydrolase_fold"/>
</dbReference>
<evidence type="ECO:0000313" key="11">
    <source>
        <dbReference type="EMBL" id="GCL65070.1"/>
    </source>
</evidence>
<dbReference type="Gene3D" id="2.120.10.30">
    <property type="entry name" value="TolB, C-terminal domain"/>
    <property type="match status" value="2"/>
</dbReference>
<keyword evidence="3" id="KW-0732">Signal</keyword>
<dbReference type="GO" id="GO:0004252">
    <property type="term" value="F:serine-type endopeptidase activity"/>
    <property type="evidence" value="ECO:0007669"/>
    <property type="project" value="InterPro"/>
</dbReference>
<evidence type="ECO:0000259" key="10">
    <source>
        <dbReference type="Pfam" id="PF00326"/>
    </source>
</evidence>
<keyword evidence="12" id="KW-1185">Reference proteome</keyword>
<dbReference type="GO" id="GO:0006508">
    <property type="term" value="P:proteolysis"/>
    <property type="evidence" value="ECO:0007669"/>
    <property type="project" value="UniProtKB-KW"/>
</dbReference>
<dbReference type="EMBL" id="BJCL01000013">
    <property type="protein sequence ID" value="GCL65070.1"/>
    <property type="molecule type" value="Genomic_DNA"/>
</dbReference>
<gene>
    <name evidence="11" type="ORF">AQPW35_41510</name>
</gene>
<dbReference type="PANTHER" id="PTHR42776">
    <property type="entry name" value="SERINE PEPTIDASE S9 FAMILY MEMBER"/>
    <property type="match status" value="1"/>
</dbReference>
<organism evidence="11 12">
    <name type="scientific">Pseudaquabacterium pictum</name>
    <dbReference type="NCBI Taxonomy" id="2315236"/>
    <lineage>
        <taxon>Bacteria</taxon>
        <taxon>Pseudomonadati</taxon>
        <taxon>Pseudomonadota</taxon>
        <taxon>Betaproteobacteria</taxon>
        <taxon>Burkholderiales</taxon>
        <taxon>Sphaerotilaceae</taxon>
        <taxon>Pseudaquabacterium</taxon>
    </lineage>
</organism>
<comment type="caution">
    <text evidence="11">The sequence shown here is derived from an EMBL/GenBank/DDBJ whole genome shotgun (WGS) entry which is preliminary data.</text>
</comment>
<keyword evidence="4" id="KW-0378">Hydrolase</keyword>
<name>A0A480AVX6_9BURK</name>
<dbReference type="FunFam" id="3.40.50.1820:FF:000028">
    <property type="entry name" value="S9 family peptidase"/>
    <property type="match status" value="1"/>
</dbReference>
<dbReference type="Pfam" id="PF00326">
    <property type="entry name" value="Peptidase_S9"/>
    <property type="match status" value="1"/>
</dbReference>